<reference evidence="10" key="1">
    <citation type="submission" date="2016-11" db="EMBL/GenBank/DDBJ databases">
        <authorList>
            <person name="Varghese N."/>
            <person name="Submissions S."/>
        </authorList>
    </citation>
    <scope>NUCLEOTIDE SEQUENCE [LARGE SCALE GENOMIC DNA]</scope>
    <source>
        <strain evidence="10">CGMCC 1.8995</strain>
    </source>
</reference>
<comment type="subcellular location">
    <subcellularLocation>
        <location evidence="1 6">Cell membrane</location>
        <topology evidence="1 6">Multi-pass membrane protein</topology>
    </subcellularLocation>
</comment>
<feature type="transmembrane region" description="Helical" evidence="6">
    <location>
        <begin position="83"/>
        <end position="107"/>
    </location>
</feature>
<keyword evidence="4 6" id="KW-1133">Transmembrane helix</keyword>
<evidence type="ECO:0000313" key="9">
    <source>
        <dbReference type="EMBL" id="SHG13530.1"/>
    </source>
</evidence>
<feature type="transmembrane region" description="Helical" evidence="6">
    <location>
        <begin position="53"/>
        <end position="71"/>
    </location>
</feature>
<sequence length="251" mass="27073">MNKQRRISLLKNSLYLLLILLVCVGVSEVVRQLPAVAAFNQDWVDANTRHNGWTGVAYFIGMAAALTAIGLPRQLTAFLAGYAFGFSEGLLYSVIGATLSCTAVFWLSRTVARRPLRARFASKVARLDAFVAVKPFLMTIVIRLMPFGNNLATNLIAGVSHVPARLFITGSMIGYIPQMAIFALMGKGIVVQSYWKIALSVGLLGVSALLSIYLYKQFKAGALNNDNVNDSDTAQDASTTQQSGQSASTSV</sequence>
<feature type="transmembrane region" description="Helical" evidence="6">
    <location>
        <begin position="197"/>
        <end position="215"/>
    </location>
</feature>
<dbReference type="Pfam" id="PF09335">
    <property type="entry name" value="VTT_dom"/>
    <property type="match status" value="1"/>
</dbReference>
<feature type="transmembrane region" description="Helical" evidence="6">
    <location>
        <begin position="166"/>
        <end position="185"/>
    </location>
</feature>
<dbReference type="AlphaFoldDB" id="A0A1M5HC29"/>
<comment type="similarity">
    <text evidence="6">Belongs to the TVP38/TMEM64 family.</text>
</comment>
<name>A0A1M5HC29_9ALTE</name>
<evidence type="ECO:0000313" key="10">
    <source>
        <dbReference type="Proteomes" id="UP000184520"/>
    </source>
</evidence>
<keyword evidence="2 6" id="KW-1003">Cell membrane</keyword>
<gene>
    <name evidence="9" type="ORF">SAMN05216361_1408</name>
</gene>
<dbReference type="Proteomes" id="UP000184520">
    <property type="component" value="Unassembled WGS sequence"/>
</dbReference>
<protein>
    <recommendedName>
        <fullName evidence="6">TVP38/TMEM64 family membrane protein</fullName>
    </recommendedName>
</protein>
<dbReference type="EMBL" id="FQWD01000002">
    <property type="protein sequence ID" value="SHG13530.1"/>
    <property type="molecule type" value="Genomic_DNA"/>
</dbReference>
<feature type="domain" description="VTT" evidence="8">
    <location>
        <begin position="71"/>
        <end position="187"/>
    </location>
</feature>
<proteinExistence type="inferred from homology"/>
<evidence type="ECO:0000256" key="5">
    <source>
        <dbReference type="ARBA" id="ARBA00023136"/>
    </source>
</evidence>
<keyword evidence="5 6" id="KW-0472">Membrane</keyword>
<evidence type="ECO:0000256" key="2">
    <source>
        <dbReference type="ARBA" id="ARBA00022475"/>
    </source>
</evidence>
<accession>A0A1M5HC29</accession>
<keyword evidence="3 6" id="KW-0812">Transmembrane</keyword>
<feature type="region of interest" description="Disordered" evidence="7">
    <location>
        <begin position="231"/>
        <end position="251"/>
    </location>
</feature>
<feature type="transmembrane region" description="Helical" evidence="6">
    <location>
        <begin position="127"/>
        <end position="145"/>
    </location>
</feature>
<evidence type="ECO:0000256" key="4">
    <source>
        <dbReference type="ARBA" id="ARBA00022989"/>
    </source>
</evidence>
<dbReference type="OrthoDB" id="7348996at2"/>
<evidence type="ECO:0000256" key="1">
    <source>
        <dbReference type="ARBA" id="ARBA00004651"/>
    </source>
</evidence>
<evidence type="ECO:0000256" key="6">
    <source>
        <dbReference type="RuleBase" id="RU366058"/>
    </source>
</evidence>
<evidence type="ECO:0000256" key="7">
    <source>
        <dbReference type="SAM" id="MobiDB-lite"/>
    </source>
</evidence>
<evidence type="ECO:0000256" key="3">
    <source>
        <dbReference type="ARBA" id="ARBA00022692"/>
    </source>
</evidence>
<dbReference type="GO" id="GO:0005886">
    <property type="term" value="C:plasma membrane"/>
    <property type="evidence" value="ECO:0007669"/>
    <property type="project" value="UniProtKB-SubCell"/>
</dbReference>
<dbReference type="RefSeq" id="WP_073319927.1">
    <property type="nucleotide sequence ID" value="NZ_FQWD01000002.1"/>
</dbReference>
<organism evidence="9 10">
    <name type="scientific">Marisediminitalea aggregata</name>
    <dbReference type="NCBI Taxonomy" id="634436"/>
    <lineage>
        <taxon>Bacteria</taxon>
        <taxon>Pseudomonadati</taxon>
        <taxon>Pseudomonadota</taxon>
        <taxon>Gammaproteobacteria</taxon>
        <taxon>Alteromonadales</taxon>
        <taxon>Alteromonadaceae</taxon>
        <taxon>Marisediminitalea</taxon>
    </lineage>
</organism>
<evidence type="ECO:0000259" key="8">
    <source>
        <dbReference type="Pfam" id="PF09335"/>
    </source>
</evidence>
<dbReference type="InterPro" id="IPR015414">
    <property type="entry name" value="TMEM64"/>
</dbReference>
<dbReference type="PANTHER" id="PTHR12677">
    <property type="entry name" value="GOLGI APPARATUS MEMBRANE PROTEIN TVP38-RELATED"/>
    <property type="match status" value="1"/>
</dbReference>
<dbReference type="InterPro" id="IPR032816">
    <property type="entry name" value="VTT_dom"/>
</dbReference>
<dbReference type="PANTHER" id="PTHR12677:SF59">
    <property type="entry name" value="GOLGI APPARATUS MEMBRANE PROTEIN TVP38-RELATED"/>
    <property type="match status" value="1"/>
</dbReference>
<keyword evidence="10" id="KW-1185">Reference proteome</keyword>
<dbReference type="STRING" id="634436.SAMN05216361_1408"/>